<keyword evidence="1" id="KW-0812">Transmembrane</keyword>
<comment type="caution">
    <text evidence="3">The sequence shown here is derived from an EMBL/GenBank/DDBJ whole genome shotgun (WGS) entry which is preliminary data.</text>
</comment>
<dbReference type="InterPro" id="IPR039447">
    <property type="entry name" value="UreH-like_TM_dom"/>
</dbReference>
<evidence type="ECO:0000256" key="1">
    <source>
        <dbReference type="SAM" id="Phobius"/>
    </source>
</evidence>
<dbReference type="Proteomes" id="UP000256763">
    <property type="component" value="Unassembled WGS sequence"/>
</dbReference>
<dbReference type="PANTHER" id="PTHR42208">
    <property type="entry name" value="HEAVY METAL TRANSPORTER-RELATED"/>
    <property type="match status" value="1"/>
</dbReference>
<dbReference type="Pfam" id="PF13386">
    <property type="entry name" value="DsbD_2"/>
    <property type="match status" value="1"/>
</dbReference>
<dbReference type="AlphaFoldDB" id="A0A3E0X3M1"/>
<evidence type="ECO:0000313" key="3">
    <source>
        <dbReference type="EMBL" id="RFA39638.1"/>
    </source>
</evidence>
<dbReference type="PANTHER" id="PTHR42208:SF1">
    <property type="entry name" value="HEAVY METAL TRANSPORTER"/>
    <property type="match status" value="1"/>
</dbReference>
<dbReference type="EMBL" id="NFZW01000001">
    <property type="protein sequence ID" value="RFA39638.1"/>
    <property type="molecule type" value="Genomic_DNA"/>
</dbReference>
<name>A0A3E0X3M1_9GAMM</name>
<feature type="transmembrane region" description="Helical" evidence="1">
    <location>
        <begin position="127"/>
        <end position="149"/>
    </location>
</feature>
<evidence type="ECO:0000313" key="4">
    <source>
        <dbReference type="Proteomes" id="UP000256763"/>
    </source>
</evidence>
<gene>
    <name evidence="3" type="ORF">CAL65_01465</name>
</gene>
<feature type="transmembrane region" description="Helical" evidence="1">
    <location>
        <begin position="48"/>
        <end position="65"/>
    </location>
</feature>
<protein>
    <recommendedName>
        <fullName evidence="2">Urease accessory protein UreH-like transmembrane domain-containing protein</fullName>
    </recommendedName>
</protein>
<evidence type="ECO:0000259" key="2">
    <source>
        <dbReference type="Pfam" id="PF13386"/>
    </source>
</evidence>
<feature type="domain" description="Urease accessory protein UreH-like transmembrane" evidence="2">
    <location>
        <begin position="3"/>
        <end position="208"/>
    </location>
</feature>
<sequence>MAAAFLLGFLGSTHCLAMCGGISAALMSGSKPGGGLTAKAVAYNLGRISSYTFAGLLAGTVGLWLGSGLDLLGLSLGLRLALGILMLAIGLHLLIDWQGIRRLESIGGRLWQRLAPLARRLLPVRSAWHATALGALWGWLPCGLVYSVLLAAAASGSPLQGALVMLAFGLGTAPAMLAVATGSGLLGRLPRQPLKRLAGGAILLYGTWTLASPIAHLVQPHAHAHSSEATFQCREPSHHDLHQ</sequence>
<reference evidence="4" key="1">
    <citation type="submission" date="2017-05" db="EMBL/GenBank/DDBJ databases">
        <authorList>
            <person name="Sharma S."/>
            <person name="Sidhu C."/>
            <person name="Pinnaka A.K."/>
        </authorList>
    </citation>
    <scope>NUCLEOTIDE SEQUENCE [LARGE SCALE GENOMIC DNA]</scope>
    <source>
        <strain evidence="4">AK93</strain>
    </source>
</reference>
<keyword evidence="1" id="KW-0472">Membrane</keyword>
<feature type="transmembrane region" description="Helical" evidence="1">
    <location>
        <begin position="6"/>
        <end position="27"/>
    </location>
</feature>
<organism evidence="3 4">
    <name type="scientific">Alkalilimnicola ehrlichii</name>
    <dbReference type="NCBI Taxonomy" id="351052"/>
    <lineage>
        <taxon>Bacteria</taxon>
        <taxon>Pseudomonadati</taxon>
        <taxon>Pseudomonadota</taxon>
        <taxon>Gammaproteobacteria</taxon>
        <taxon>Chromatiales</taxon>
        <taxon>Ectothiorhodospiraceae</taxon>
        <taxon>Alkalilimnicola</taxon>
    </lineage>
</organism>
<keyword evidence="4" id="KW-1185">Reference proteome</keyword>
<keyword evidence="1" id="KW-1133">Transmembrane helix</keyword>
<feature type="transmembrane region" description="Helical" evidence="1">
    <location>
        <begin position="161"/>
        <end position="186"/>
    </location>
</feature>
<feature type="transmembrane region" description="Helical" evidence="1">
    <location>
        <begin position="71"/>
        <end position="95"/>
    </location>
</feature>
<proteinExistence type="predicted"/>
<accession>A0A3E0X3M1</accession>